<feature type="compositionally biased region" description="Basic and acidic residues" evidence="6">
    <location>
        <begin position="219"/>
        <end position="232"/>
    </location>
</feature>
<protein>
    <submittedName>
        <fullName evidence="9">Putative transporter</fullName>
    </submittedName>
</protein>
<dbReference type="VEuPathDB" id="TriTrypDB:TRSC58_01116"/>
<evidence type="ECO:0000256" key="1">
    <source>
        <dbReference type="ARBA" id="ARBA00004141"/>
    </source>
</evidence>
<feature type="transmembrane region" description="Helical" evidence="7">
    <location>
        <begin position="86"/>
        <end position="107"/>
    </location>
</feature>
<evidence type="ECO:0000259" key="8">
    <source>
        <dbReference type="PROSITE" id="PS50850"/>
    </source>
</evidence>
<dbReference type="SUPFAM" id="SSF103473">
    <property type="entry name" value="MFS general substrate transporter"/>
    <property type="match status" value="1"/>
</dbReference>
<feature type="transmembrane region" description="Helical" evidence="7">
    <location>
        <begin position="52"/>
        <end position="79"/>
    </location>
</feature>
<evidence type="ECO:0000313" key="9">
    <source>
        <dbReference type="EMBL" id="RNF00547.1"/>
    </source>
</evidence>
<evidence type="ECO:0000256" key="6">
    <source>
        <dbReference type="SAM" id="MobiDB-lite"/>
    </source>
</evidence>
<evidence type="ECO:0000313" key="10">
    <source>
        <dbReference type="Proteomes" id="UP000283634"/>
    </source>
</evidence>
<dbReference type="InterPro" id="IPR011701">
    <property type="entry name" value="MFS"/>
</dbReference>
<dbReference type="PROSITE" id="PS50850">
    <property type="entry name" value="MFS"/>
    <property type="match status" value="1"/>
</dbReference>
<evidence type="ECO:0000256" key="3">
    <source>
        <dbReference type="ARBA" id="ARBA00022692"/>
    </source>
</evidence>
<comment type="caution">
    <text evidence="9">The sequence shown here is derived from an EMBL/GenBank/DDBJ whole genome shotgun (WGS) entry which is preliminary data.</text>
</comment>
<dbReference type="PANTHER" id="PTHR43385">
    <property type="entry name" value="RIBOFLAVIN TRANSPORTER RIBJ"/>
    <property type="match status" value="1"/>
</dbReference>
<keyword evidence="10" id="KW-1185">Reference proteome</keyword>
<dbReference type="GO" id="GO:0016020">
    <property type="term" value="C:membrane"/>
    <property type="evidence" value="ECO:0007669"/>
    <property type="project" value="UniProtKB-SubCell"/>
</dbReference>
<feature type="transmembrane region" description="Helical" evidence="7">
    <location>
        <begin position="265"/>
        <end position="286"/>
    </location>
</feature>
<feature type="transmembrane region" description="Helical" evidence="7">
    <location>
        <begin position="145"/>
        <end position="165"/>
    </location>
</feature>
<keyword evidence="2" id="KW-0813">Transport</keyword>
<feature type="domain" description="Major facilitator superfamily (MFS) profile" evidence="8">
    <location>
        <begin position="14"/>
        <end position="451"/>
    </location>
</feature>
<name>A0A3S5IQJ1_TRYRA</name>
<dbReference type="InterPro" id="IPR052983">
    <property type="entry name" value="MFS_Riboflavin_Transporter"/>
</dbReference>
<feature type="transmembrane region" description="Helical" evidence="7">
    <location>
        <begin position="336"/>
        <end position="354"/>
    </location>
</feature>
<reference evidence="9 10" key="1">
    <citation type="journal article" date="2018" name="BMC Genomics">
        <title>Genomic comparison of Trypanosoma conorhini and Trypanosoma rangeli to Trypanosoma cruzi strains of high and low virulence.</title>
        <authorList>
            <person name="Bradwell K.R."/>
            <person name="Koparde V.N."/>
            <person name="Matveyev A.V."/>
            <person name="Serrano M.G."/>
            <person name="Alves J.M."/>
            <person name="Parikh H."/>
            <person name="Huang B."/>
            <person name="Lee V."/>
            <person name="Espinosa-Alvarez O."/>
            <person name="Ortiz P.A."/>
            <person name="Costa-Martins A.G."/>
            <person name="Teixeira M.M."/>
            <person name="Buck G.A."/>
        </authorList>
    </citation>
    <scope>NUCLEOTIDE SEQUENCE [LARGE SCALE GENOMIC DNA]</scope>
    <source>
        <strain evidence="9 10">AM80</strain>
    </source>
</reference>
<dbReference type="AlphaFoldDB" id="A0A3S5IQJ1"/>
<dbReference type="InterPro" id="IPR020846">
    <property type="entry name" value="MFS_dom"/>
</dbReference>
<keyword evidence="3 7" id="KW-0812">Transmembrane</keyword>
<feature type="transmembrane region" description="Helical" evidence="7">
    <location>
        <begin position="12"/>
        <end position="32"/>
    </location>
</feature>
<evidence type="ECO:0000256" key="2">
    <source>
        <dbReference type="ARBA" id="ARBA00022448"/>
    </source>
</evidence>
<dbReference type="PANTHER" id="PTHR43385:SF1">
    <property type="entry name" value="RIBOFLAVIN TRANSPORTER RIBJ"/>
    <property type="match status" value="1"/>
</dbReference>
<dbReference type="Pfam" id="PF07690">
    <property type="entry name" value="MFS_1"/>
    <property type="match status" value="2"/>
</dbReference>
<keyword evidence="4 7" id="KW-1133">Transmembrane helix</keyword>
<evidence type="ECO:0000256" key="5">
    <source>
        <dbReference type="ARBA" id="ARBA00023136"/>
    </source>
</evidence>
<dbReference type="InterPro" id="IPR036259">
    <property type="entry name" value="MFS_trans_sf"/>
</dbReference>
<dbReference type="Proteomes" id="UP000283634">
    <property type="component" value="Unassembled WGS sequence"/>
</dbReference>
<feature type="transmembrane region" description="Helical" evidence="7">
    <location>
        <begin position="113"/>
        <end position="133"/>
    </location>
</feature>
<feature type="transmembrane region" description="Helical" evidence="7">
    <location>
        <begin position="360"/>
        <end position="382"/>
    </location>
</feature>
<gene>
    <name evidence="9" type="ORF">TraAM80_07510</name>
</gene>
<dbReference type="Gene3D" id="1.20.1250.20">
    <property type="entry name" value="MFS general substrate transporter like domains"/>
    <property type="match status" value="2"/>
</dbReference>
<keyword evidence="5 7" id="KW-0472">Membrane</keyword>
<comment type="subcellular location">
    <subcellularLocation>
        <location evidence="1">Membrane</location>
        <topology evidence="1">Multi-pass membrane protein</topology>
    </subcellularLocation>
</comment>
<organism evidence="9 10">
    <name type="scientific">Trypanosoma rangeli</name>
    <dbReference type="NCBI Taxonomy" id="5698"/>
    <lineage>
        <taxon>Eukaryota</taxon>
        <taxon>Discoba</taxon>
        <taxon>Euglenozoa</taxon>
        <taxon>Kinetoplastea</taxon>
        <taxon>Metakinetoplastina</taxon>
        <taxon>Trypanosomatida</taxon>
        <taxon>Trypanosomatidae</taxon>
        <taxon>Trypanosoma</taxon>
        <taxon>Herpetosoma</taxon>
    </lineage>
</organism>
<dbReference type="GeneID" id="40331443"/>
<dbReference type="OMA" id="CVFISCC"/>
<feature type="region of interest" description="Disordered" evidence="6">
    <location>
        <begin position="207"/>
        <end position="235"/>
    </location>
</feature>
<dbReference type="EMBL" id="MKGL01000319">
    <property type="protein sequence ID" value="RNF00547.1"/>
    <property type="molecule type" value="Genomic_DNA"/>
</dbReference>
<proteinExistence type="predicted"/>
<feature type="transmembrane region" description="Helical" evidence="7">
    <location>
        <begin position="425"/>
        <end position="445"/>
    </location>
</feature>
<evidence type="ECO:0000256" key="7">
    <source>
        <dbReference type="SAM" id="Phobius"/>
    </source>
</evidence>
<dbReference type="OrthoDB" id="2213137at2759"/>
<feature type="transmembrane region" description="Helical" evidence="7">
    <location>
        <begin position="394"/>
        <end position="413"/>
    </location>
</feature>
<dbReference type="RefSeq" id="XP_029235829.1">
    <property type="nucleotide sequence ID" value="XM_029384300.1"/>
</dbReference>
<sequence length="465" mass="50167">MLPSFTRKPVDHPLGFLVAISGLLMQLMSYGIDNSYSIFSDDMHKDPSLGYPSITAISLGNSVSLGLSPLFGVLCGFLVDRVPPRLMMAISTGMLFFGLWISSSFAHSVTAVTFTYCLLASISSACMLSPGAAATSSWFRRYQGLAMGINFAGGGVGSAIIPSFAGKWVVMYGWRKTFRLMSAFCAIGVVATLLSARRDSSLDAVEEEAAMHNSNEGQQQHEGEAEEAHDSSEATASTRRSLHTHKLTPWELFLSIFSRAFMGNFFCWLIFSWAFFSLIYVAVPYVSSMGKAGTVYAAEKPIPTDIASTLFTFYGAFQIVGSVLIGWLATSTTNEFAYVTCATVGGVFCGFLAFCRSYVAFALLLCVIGFCMAGMFAVMPALIAERLHGPNLGFYMGSVFLAGVVGGFSAPPIQAELQQRYHGNYTFVCVFMSVCMTMAAAVCYITMWRAKTARLVSAAAAVKLA</sequence>
<accession>A0A3S5IQJ1</accession>
<dbReference type="GO" id="GO:0022857">
    <property type="term" value="F:transmembrane transporter activity"/>
    <property type="evidence" value="ECO:0007669"/>
    <property type="project" value="InterPro"/>
</dbReference>
<evidence type="ECO:0000256" key="4">
    <source>
        <dbReference type="ARBA" id="ARBA00022989"/>
    </source>
</evidence>
<feature type="transmembrane region" description="Helical" evidence="7">
    <location>
        <begin position="306"/>
        <end position="329"/>
    </location>
</feature>